<dbReference type="SUPFAM" id="SSF102400">
    <property type="entry name" value="DNA polymerase III chi subunit"/>
    <property type="match status" value="1"/>
</dbReference>
<dbReference type="RefSeq" id="WP_028312830.1">
    <property type="nucleotide sequence ID" value="NZ_KI519499.1"/>
</dbReference>
<proteinExistence type="predicted"/>
<dbReference type="Proteomes" id="UP000675920">
    <property type="component" value="Unplaced"/>
</dbReference>
<name>A0A8B6X6G0_9BURK</name>
<dbReference type="PANTHER" id="PTHR38767">
    <property type="entry name" value="DNA POLYMERASE III SUBUNIT CHI"/>
    <property type="match status" value="1"/>
</dbReference>
<dbReference type="PANTHER" id="PTHR38767:SF1">
    <property type="entry name" value="DNA POLYMERASE III SUBUNIT CHI"/>
    <property type="match status" value="1"/>
</dbReference>
<dbReference type="Gene3D" id="3.40.50.10110">
    <property type="entry name" value="DNA polymerase III subunit chi"/>
    <property type="match status" value="1"/>
</dbReference>
<evidence type="ECO:0000313" key="1">
    <source>
        <dbReference type="Proteomes" id="UP000675920"/>
    </source>
</evidence>
<dbReference type="OrthoDB" id="5297568at2"/>
<accession>A0A8B6X6G0</accession>
<organism evidence="1 2">
    <name type="scientific">Derxia gummosa DSM 723</name>
    <dbReference type="NCBI Taxonomy" id="1121388"/>
    <lineage>
        <taxon>Bacteria</taxon>
        <taxon>Pseudomonadati</taxon>
        <taxon>Pseudomonadota</taxon>
        <taxon>Betaproteobacteria</taxon>
        <taxon>Burkholderiales</taxon>
        <taxon>Alcaligenaceae</taxon>
        <taxon>Derxia</taxon>
    </lineage>
</organism>
<reference evidence="2" key="1">
    <citation type="submission" date="2025-08" db="UniProtKB">
        <authorList>
            <consortium name="RefSeq"/>
        </authorList>
    </citation>
    <scope>IDENTIFICATION</scope>
</reference>
<dbReference type="GO" id="GO:0032298">
    <property type="term" value="P:positive regulation of DNA-templated DNA replication initiation"/>
    <property type="evidence" value="ECO:0007669"/>
    <property type="project" value="TreeGrafter"/>
</dbReference>
<dbReference type="InterPro" id="IPR036768">
    <property type="entry name" value="PolIII_chi_sf"/>
</dbReference>
<dbReference type="GO" id="GO:0003677">
    <property type="term" value="F:DNA binding"/>
    <property type="evidence" value="ECO:0007669"/>
    <property type="project" value="InterPro"/>
</dbReference>
<evidence type="ECO:0000313" key="2">
    <source>
        <dbReference type="RefSeq" id="WP_028312830.1"/>
    </source>
</evidence>
<protein>
    <submittedName>
        <fullName evidence="2">DNA polymerase III subunit chi</fullName>
    </submittedName>
</protein>
<dbReference type="GO" id="GO:0003887">
    <property type="term" value="F:DNA-directed DNA polymerase activity"/>
    <property type="evidence" value="ECO:0007669"/>
    <property type="project" value="UniProtKB-EC"/>
</dbReference>
<dbReference type="Pfam" id="PF04364">
    <property type="entry name" value="DNA_pol3_chi"/>
    <property type="match status" value="1"/>
</dbReference>
<dbReference type="AlphaFoldDB" id="A0A8B6X6G0"/>
<sequence length="144" mass="16534">MTEVHFYTGVADPMRYACELIRRGVAKGRRLVVHDADRQRLARFDQALWTFEPLSFIPHVAAGDALAPRTPVILTPDGDAGPEALPHHEVLVNLGGEPKFFSRFDFLMEIVGRDPADAEAGRRRWKFYKDRGYRLEHHPQENKR</sequence>
<dbReference type="InterPro" id="IPR007459">
    <property type="entry name" value="DNA_pol3_chi"/>
</dbReference>
<dbReference type="GO" id="GO:0006260">
    <property type="term" value="P:DNA replication"/>
    <property type="evidence" value="ECO:0007669"/>
    <property type="project" value="InterPro"/>
</dbReference>
<keyword evidence="1" id="KW-1185">Reference proteome</keyword>